<proteinExistence type="predicted"/>
<name>A0A1H1LX87_9ACTN</name>
<reference evidence="4" key="1">
    <citation type="submission" date="2016-10" db="EMBL/GenBank/DDBJ databases">
        <authorList>
            <person name="Varghese N."/>
            <person name="Submissions S."/>
        </authorList>
    </citation>
    <scope>NUCLEOTIDE SEQUENCE [LARGE SCALE GENOMIC DNA]</scope>
    <source>
        <strain evidence="4">DSM 22620</strain>
    </source>
</reference>
<sequence length="188" mass="21380">MQGIKLMTEVQEWPPYEVRQSMQRLDDLECLVQSLLEQRESCNDDVVSNLAKLLVIRCSGHLEVTSSSCILCFIERHSESVVSDYARSQYKKWQNPNPDNLKRILSSISNVASGAFLSYMANGKDTIDLSAEIGSMVKERGRIAHGDNDNVTPRRALQFYRATLQVSDWFIDYFKPSGDADNSLCKEY</sequence>
<organism evidence="3 4">
    <name type="scientific">Parafannyhessea umbonata</name>
    <dbReference type="NCBI Taxonomy" id="604330"/>
    <lineage>
        <taxon>Bacteria</taxon>
        <taxon>Bacillati</taxon>
        <taxon>Actinomycetota</taxon>
        <taxon>Coriobacteriia</taxon>
        <taxon>Coriobacteriales</taxon>
        <taxon>Atopobiaceae</taxon>
        <taxon>Parafannyhessea</taxon>
    </lineage>
</organism>
<dbReference type="InterPro" id="IPR041519">
    <property type="entry name" value="HEPN_RiboL-PSP"/>
</dbReference>
<accession>A0A1H1LX87</accession>
<dbReference type="AlphaFoldDB" id="A0A1H1LX87"/>
<protein>
    <recommendedName>
        <fullName evidence="2">RiboL-PSP-HEPN domain-containing protein</fullName>
    </recommendedName>
</protein>
<keyword evidence="1" id="KW-0175">Coiled coil</keyword>
<feature type="coiled-coil region" evidence="1">
    <location>
        <begin position="18"/>
        <end position="45"/>
    </location>
</feature>
<gene>
    <name evidence="3" type="ORF">SAMN04489857_1177</name>
</gene>
<dbReference type="Pfam" id="PF18735">
    <property type="entry name" value="HEPN_RiboL-PSP"/>
    <property type="match status" value="1"/>
</dbReference>
<evidence type="ECO:0000313" key="4">
    <source>
        <dbReference type="Proteomes" id="UP000199480"/>
    </source>
</evidence>
<feature type="domain" description="RiboL-PSP-HEPN" evidence="2">
    <location>
        <begin position="35"/>
        <end position="168"/>
    </location>
</feature>
<evidence type="ECO:0000259" key="2">
    <source>
        <dbReference type="Pfam" id="PF18735"/>
    </source>
</evidence>
<evidence type="ECO:0000256" key="1">
    <source>
        <dbReference type="SAM" id="Coils"/>
    </source>
</evidence>
<evidence type="ECO:0000313" key="3">
    <source>
        <dbReference type="EMBL" id="SDR78990.1"/>
    </source>
</evidence>
<dbReference type="EMBL" id="LT629759">
    <property type="protein sequence ID" value="SDR78990.1"/>
    <property type="molecule type" value="Genomic_DNA"/>
</dbReference>
<dbReference type="Proteomes" id="UP000199480">
    <property type="component" value="Chromosome I"/>
</dbReference>